<dbReference type="AlphaFoldDB" id="A0AAW0J6A0"/>
<keyword evidence="2" id="KW-1185">Reference proteome</keyword>
<dbReference type="EMBL" id="JBBHLL010000059">
    <property type="protein sequence ID" value="KAK7822288.1"/>
    <property type="molecule type" value="Genomic_DNA"/>
</dbReference>
<evidence type="ECO:0000313" key="2">
    <source>
        <dbReference type="Proteomes" id="UP001488838"/>
    </source>
</evidence>
<protein>
    <submittedName>
        <fullName evidence="1">Uncharacterized protein</fullName>
    </submittedName>
</protein>
<organism evidence="1 2">
    <name type="scientific">Myodes glareolus</name>
    <name type="common">Bank vole</name>
    <name type="synonym">Clethrionomys glareolus</name>
    <dbReference type="NCBI Taxonomy" id="447135"/>
    <lineage>
        <taxon>Eukaryota</taxon>
        <taxon>Metazoa</taxon>
        <taxon>Chordata</taxon>
        <taxon>Craniata</taxon>
        <taxon>Vertebrata</taxon>
        <taxon>Euteleostomi</taxon>
        <taxon>Mammalia</taxon>
        <taxon>Eutheria</taxon>
        <taxon>Euarchontoglires</taxon>
        <taxon>Glires</taxon>
        <taxon>Rodentia</taxon>
        <taxon>Myomorpha</taxon>
        <taxon>Muroidea</taxon>
        <taxon>Cricetidae</taxon>
        <taxon>Arvicolinae</taxon>
        <taxon>Myodes</taxon>
    </lineage>
</organism>
<dbReference type="Proteomes" id="UP001488838">
    <property type="component" value="Unassembled WGS sequence"/>
</dbReference>
<proteinExistence type="predicted"/>
<evidence type="ECO:0000313" key="1">
    <source>
        <dbReference type="EMBL" id="KAK7822288.1"/>
    </source>
</evidence>
<accession>A0AAW0J6A0</accession>
<comment type="caution">
    <text evidence="1">The sequence shown here is derived from an EMBL/GenBank/DDBJ whole genome shotgun (WGS) entry which is preliminary data.</text>
</comment>
<gene>
    <name evidence="1" type="ORF">U0070_014387</name>
</gene>
<reference evidence="1 2" key="1">
    <citation type="journal article" date="2023" name="bioRxiv">
        <title>Conserved and derived expression patterns and positive selection on dental genes reveal complex evolutionary context of ever-growing rodent molars.</title>
        <authorList>
            <person name="Calamari Z.T."/>
            <person name="Song A."/>
            <person name="Cohen E."/>
            <person name="Akter M."/>
            <person name="Roy R.D."/>
            <person name="Hallikas O."/>
            <person name="Christensen M.M."/>
            <person name="Li P."/>
            <person name="Marangoni P."/>
            <person name="Jernvall J."/>
            <person name="Klein O.D."/>
        </authorList>
    </citation>
    <scope>NUCLEOTIDE SEQUENCE [LARGE SCALE GENOMIC DNA]</scope>
    <source>
        <strain evidence="1">V071</strain>
    </source>
</reference>
<sequence>MSTMPLPPASSSLSSEATVSGIIGRFQVTERLVPETGAAAQHCEADHFISCSFCHGHCWQKRWKLFTETSKRRGLAPSPANCFYENPKVKKYKHVAPISFKPNRVGCWWKENCLQENSDSSYHLRAGL</sequence>
<name>A0AAW0J6A0_MYOGA</name>